<sequence length="134" mass="15587">MVKTLLILATRHWVPSFIETSFYQRTEKESLNVLKIVCIRVKDERKTCFVAAFEAINERTNHWRNSKEKVNHSIKNTTNYHNCSHFPMPNCRQIHLPSENGAQALSQSNFIITIINIYNGLFYVNLAVSLYLSL</sequence>
<name>A0A0K0FDQ6_STRVS</name>
<reference evidence="3" key="2">
    <citation type="submission" date="2015-08" db="UniProtKB">
        <authorList>
            <consortium name="WormBaseParasite"/>
        </authorList>
    </citation>
    <scope>IDENTIFICATION</scope>
</reference>
<evidence type="ECO:0000313" key="3">
    <source>
        <dbReference type="WBParaSite" id="SVE_0698200.1"/>
    </source>
</evidence>
<feature type="transmembrane region" description="Helical" evidence="1">
    <location>
        <begin position="110"/>
        <end position="132"/>
    </location>
</feature>
<keyword evidence="2" id="KW-1185">Reference proteome</keyword>
<dbReference type="WBParaSite" id="SVE_0698200.1">
    <property type="protein sequence ID" value="SVE_0698200.1"/>
    <property type="gene ID" value="SVE_0698200"/>
</dbReference>
<reference evidence="2" key="1">
    <citation type="submission" date="2014-07" db="EMBL/GenBank/DDBJ databases">
        <authorList>
            <person name="Martin A.A"/>
            <person name="De Silva N."/>
        </authorList>
    </citation>
    <scope>NUCLEOTIDE SEQUENCE</scope>
</reference>
<accession>A0A0K0FDQ6</accession>
<keyword evidence="1" id="KW-0812">Transmembrane</keyword>
<proteinExistence type="predicted"/>
<evidence type="ECO:0000313" key="2">
    <source>
        <dbReference type="Proteomes" id="UP000035680"/>
    </source>
</evidence>
<keyword evidence="1" id="KW-1133">Transmembrane helix</keyword>
<organism evidence="2 3">
    <name type="scientific">Strongyloides venezuelensis</name>
    <name type="common">Threadworm</name>
    <dbReference type="NCBI Taxonomy" id="75913"/>
    <lineage>
        <taxon>Eukaryota</taxon>
        <taxon>Metazoa</taxon>
        <taxon>Ecdysozoa</taxon>
        <taxon>Nematoda</taxon>
        <taxon>Chromadorea</taxon>
        <taxon>Rhabditida</taxon>
        <taxon>Tylenchina</taxon>
        <taxon>Panagrolaimomorpha</taxon>
        <taxon>Strongyloidoidea</taxon>
        <taxon>Strongyloididae</taxon>
        <taxon>Strongyloides</taxon>
    </lineage>
</organism>
<dbReference type="AlphaFoldDB" id="A0A0K0FDQ6"/>
<dbReference type="Proteomes" id="UP000035680">
    <property type="component" value="Unassembled WGS sequence"/>
</dbReference>
<keyword evidence="1" id="KW-0472">Membrane</keyword>
<protein>
    <submittedName>
        <fullName evidence="3">Uncharacterized protein</fullName>
    </submittedName>
</protein>
<evidence type="ECO:0000256" key="1">
    <source>
        <dbReference type="SAM" id="Phobius"/>
    </source>
</evidence>